<dbReference type="PRINTS" id="PR00326">
    <property type="entry name" value="GTP1OBG"/>
</dbReference>
<comment type="caution">
    <text evidence="2">The sequence shown here is derived from an EMBL/GenBank/DDBJ whole genome shotgun (WGS) entry which is preliminary data.</text>
</comment>
<sequence length="147" mass="16608">MKKIPEVAIVGRVNTGKSTLFNRIIKKPLSIVDARPGLTRDRVKKPVEWENFTFFLTDTGGLYPPEDDLIWEKVREKIKETVENADLIILLVDASQGVTPFDEEIAEWLRSKNKDVILVANKIDKKDQDVLSFYKLGLGEPLGISAV</sequence>
<reference evidence="2" key="1">
    <citation type="journal article" date="2020" name="mSystems">
        <title>Genome- and Community-Level Interaction Insights into Carbon Utilization and Element Cycling Functions of Hydrothermarchaeota in Hydrothermal Sediment.</title>
        <authorList>
            <person name="Zhou Z."/>
            <person name="Liu Y."/>
            <person name="Xu W."/>
            <person name="Pan J."/>
            <person name="Luo Z.H."/>
            <person name="Li M."/>
        </authorList>
    </citation>
    <scope>NUCLEOTIDE SEQUENCE [LARGE SCALE GENOMIC DNA]</scope>
    <source>
        <strain evidence="2">HyVt-94</strain>
    </source>
</reference>
<dbReference type="Pfam" id="PF01926">
    <property type="entry name" value="MMR_HSR1"/>
    <property type="match status" value="1"/>
</dbReference>
<feature type="domain" description="G" evidence="1">
    <location>
        <begin position="6"/>
        <end position="122"/>
    </location>
</feature>
<evidence type="ECO:0000313" key="2">
    <source>
        <dbReference type="EMBL" id="HHF58233.1"/>
    </source>
</evidence>
<dbReference type="SUPFAM" id="SSF52540">
    <property type="entry name" value="P-loop containing nucleoside triphosphate hydrolases"/>
    <property type="match status" value="1"/>
</dbReference>
<proteinExistence type="predicted"/>
<organism evidence="2">
    <name type="scientific">candidate division WOR-3 bacterium</name>
    <dbReference type="NCBI Taxonomy" id="2052148"/>
    <lineage>
        <taxon>Bacteria</taxon>
        <taxon>Bacteria division WOR-3</taxon>
    </lineage>
</organism>
<dbReference type="CDD" id="cd01894">
    <property type="entry name" value="EngA1"/>
    <property type="match status" value="1"/>
</dbReference>
<protein>
    <submittedName>
        <fullName evidence="2">GTP-binding protein</fullName>
    </submittedName>
</protein>
<dbReference type="InterPro" id="IPR027417">
    <property type="entry name" value="P-loop_NTPase"/>
</dbReference>
<dbReference type="NCBIfam" id="TIGR00231">
    <property type="entry name" value="small_GTP"/>
    <property type="match status" value="1"/>
</dbReference>
<dbReference type="Gene3D" id="3.40.50.300">
    <property type="entry name" value="P-loop containing nucleotide triphosphate hydrolases"/>
    <property type="match status" value="1"/>
</dbReference>
<evidence type="ECO:0000259" key="1">
    <source>
        <dbReference type="Pfam" id="PF01926"/>
    </source>
</evidence>
<dbReference type="EMBL" id="DRTV01000158">
    <property type="protein sequence ID" value="HHF58233.1"/>
    <property type="molecule type" value="Genomic_DNA"/>
</dbReference>
<gene>
    <name evidence="2" type="ORF">ENL41_02285</name>
</gene>
<dbReference type="AlphaFoldDB" id="A0A7C5M4D8"/>
<dbReference type="InterPro" id="IPR005225">
    <property type="entry name" value="Small_GTP-bd"/>
</dbReference>
<name>A0A7C5M4D8_UNCW3</name>
<dbReference type="InterPro" id="IPR006073">
    <property type="entry name" value="GTP-bd"/>
</dbReference>
<dbReference type="PANTHER" id="PTHR43834:SF6">
    <property type="entry name" value="GTPASE DER"/>
    <property type="match status" value="1"/>
</dbReference>
<dbReference type="Proteomes" id="UP000886014">
    <property type="component" value="Unassembled WGS sequence"/>
</dbReference>
<dbReference type="PANTHER" id="PTHR43834">
    <property type="entry name" value="GTPASE DER"/>
    <property type="match status" value="1"/>
</dbReference>
<dbReference type="GO" id="GO:0005525">
    <property type="term" value="F:GTP binding"/>
    <property type="evidence" value="ECO:0007669"/>
    <property type="project" value="InterPro"/>
</dbReference>
<feature type="non-terminal residue" evidence="2">
    <location>
        <position position="147"/>
    </location>
</feature>
<accession>A0A7C5M4D8</accession>
<dbReference type="GO" id="GO:0043022">
    <property type="term" value="F:ribosome binding"/>
    <property type="evidence" value="ECO:0007669"/>
    <property type="project" value="TreeGrafter"/>
</dbReference>